<accession>A0A4C1Z9P7</accession>
<name>A0A4C1Z9P7_EUMVA</name>
<dbReference type="EMBL" id="BGZK01001656">
    <property type="protein sequence ID" value="GBP84042.1"/>
    <property type="molecule type" value="Genomic_DNA"/>
</dbReference>
<gene>
    <name evidence="1" type="ORF">EVAR_67641_1</name>
</gene>
<dbReference type="AlphaFoldDB" id="A0A4C1Z9P7"/>
<organism evidence="1 2">
    <name type="scientific">Eumeta variegata</name>
    <name type="common">Bagworm moth</name>
    <name type="synonym">Eumeta japonica</name>
    <dbReference type="NCBI Taxonomy" id="151549"/>
    <lineage>
        <taxon>Eukaryota</taxon>
        <taxon>Metazoa</taxon>
        <taxon>Ecdysozoa</taxon>
        <taxon>Arthropoda</taxon>
        <taxon>Hexapoda</taxon>
        <taxon>Insecta</taxon>
        <taxon>Pterygota</taxon>
        <taxon>Neoptera</taxon>
        <taxon>Endopterygota</taxon>
        <taxon>Lepidoptera</taxon>
        <taxon>Glossata</taxon>
        <taxon>Ditrysia</taxon>
        <taxon>Tineoidea</taxon>
        <taxon>Psychidae</taxon>
        <taxon>Oiketicinae</taxon>
        <taxon>Eumeta</taxon>
    </lineage>
</organism>
<sequence length="148" mass="16445">MRFGMIMVKKYAHTQTHVSSGLRVRGRRAAEQLVASAATDLRPLFTAYDSLSAIRWLSAPLLTREVQNNTRNPTAVNLVMKASQWRKIGTQRRRRNGRGTLSLRTASLSGIPSRRVTALAPCLEEHVQTSDVVNAAVVSRLRTGMISF</sequence>
<protein>
    <submittedName>
        <fullName evidence="1">Uncharacterized protein</fullName>
    </submittedName>
</protein>
<proteinExistence type="predicted"/>
<dbReference type="Proteomes" id="UP000299102">
    <property type="component" value="Unassembled WGS sequence"/>
</dbReference>
<keyword evidence="2" id="KW-1185">Reference proteome</keyword>
<evidence type="ECO:0000313" key="1">
    <source>
        <dbReference type="EMBL" id="GBP84042.1"/>
    </source>
</evidence>
<evidence type="ECO:0000313" key="2">
    <source>
        <dbReference type="Proteomes" id="UP000299102"/>
    </source>
</evidence>
<reference evidence="1 2" key="1">
    <citation type="journal article" date="2019" name="Commun. Biol.">
        <title>The bagworm genome reveals a unique fibroin gene that provides high tensile strength.</title>
        <authorList>
            <person name="Kono N."/>
            <person name="Nakamura H."/>
            <person name="Ohtoshi R."/>
            <person name="Tomita M."/>
            <person name="Numata K."/>
            <person name="Arakawa K."/>
        </authorList>
    </citation>
    <scope>NUCLEOTIDE SEQUENCE [LARGE SCALE GENOMIC DNA]</scope>
</reference>
<comment type="caution">
    <text evidence="1">The sequence shown here is derived from an EMBL/GenBank/DDBJ whole genome shotgun (WGS) entry which is preliminary data.</text>
</comment>